<dbReference type="InterPro" id="IPR050343">
    <property type="entry name" value="RsuA_PseudoU_synthase"/>
</dbReference>
<evidence type="ECO:0000313" key="10">
    <source>
        <dbReference type="Proteomes" id="UP000315901"/>
    </source>
</evidence>
<reference evidence="9 10" key="1">
    <citation type="submission" date="2019-06" db="EMBL/GenBank/DDBJ databases">
        <title>A novel bacterium of genus Marinomonas, isolated from coastal sand.</title>
        <authorList>
            <person name="Huang H."/>
            <person name="Mo K."/>
            <person name="Hu Y."/>
        </authorList>
    </citation>
    <scope>NUCLEOTIDE SEQUENCE [LARGE SCALE GENOMIC DNA]</scope>
    <source>
        <strain evidence="9 10">HB171799</strain>
    </source>
</reference>
<comment type="similarity">
    <text evidence="1 7">Belongs to the pseudouridine synthase RsuA family.</text>
</comment>
<dbReference type="Gene3D" id="3.30.70.580">
    <property type="entry name" value="Pseudouridine synthase I, catalytic domain, N-terminal subdomain"/>
    <property type="match status" value="1"/>
</dbReference>
<dbReference type="Proteomes" id="UP000315901">
    <property type="component" value="Unassembled WGS sequence"/>
</dbReference>
<accession>A0A501X1Z3</accession>
<evidence type="ECO:0000256" key="4">
    <source>
        <dbReference type="ARBA" id="ARBA00036749"/>
    </source>
</evidence>
<dbReference type="InterPro" id="IPR002942">
    <property type="entry name" value="S4_RNA-bd"/>
</dbReference>
<dbReference type="FunFam" id="3.30.70.1560:FF:000001">
    <property type="entry name" value="Pseudouridine synthase"/>
    <property type="match status" value="1"/>
</dbReference>
<name>A0A501X1Z3_9GAMM</name>
<dbReference type="PANTHER" id="PTHR47683">
    <property type="entry name" value="PSEUDOURIDINE SYNTHASE FAMILY PROTEIN-RELATED"/>
    <property type="match status" value="1"/>
</dbReference>
<organism evidence="9 10">
    <name type="scientific">Maribrevibacterium harenarium</name>
    <dbReference type="NCBI Taxonomy" id="2589817"/>
    <lineage>
        <taxon>Bacteria</taxon>
        <taxon>Pseudomonadati</taxon>
        <taxon>Pseudomonadota</taxon>
        <taxon>Gammaproteobacteria</taxon>
        <taxon>Oceanospirillales</taxon>
        <taxon>Oceanospirillaceae</taxon>
        <taxon>Maribrevibacterium</taxon>
    </lineage>
</organism>
<dbReference type="InterPro" id="IPR006145">
    <property type="entry name" value="PsdUridine_synth_RsuA/RluA"/>
</dbReference>
<dbReference type="GO" id="GO:0160136">
    <property type="term" value="F:16S rRNA pseudouridine(516) synthase activity"/>
    <property type="evidence" value="ECO:0007669"/>
    <property type="project" value="UniProtKB-EC"/>
</dbReference>
<dbReference type="OrthoDB" id="9807213at2"/>
<dbReference type="InterPro" id="IPR020103">
    <property type="entry name" value="PsdUridine_synth_cat_dom_sf"/>
</dbReference>
<evidence type="ECO:0000313" key="9">
    <source>
        <dbReference type="EMBL" id="TPE54494.1"/>
    </source>
</evidence>
<evidence type="ECO:0000256" key="7">
    <source>
        <dbReference type="RuleBase" id="RU003887"/>
    </source>
</evidence>
<evidence type="ECO:0000256" key="1">
    <source>
        <dbReference type="ARBA" id="ARBA00008348"/>
    </source>
</evidence>
<dbReference type="SUPFAM" id="SSF55120">
    <property type="entry name" value="Pseudouridine synthase"/>
    <property type="match status" value="1"/>
</dbReference>
<protein>
    <recommendedName>
        <fullName evidence="7">Pseudouridine synthase</fullName>
        <ecNumber evidence="7">5.4.99.-</ecNumber>
    </recommendedName>
</protein>
<dbReference type="EMBL" id="VFRR01000005">
    <property type="protein sequence ID" value="TPE54494.1"/>
    <property type="molecule type" value="Genomic_DNA"/>
</dbReference>
<dbReference type="SMART" id="SM00363">
    <property type="entry name" value="S4"/>
    <property type="match status" value="1"/>
</dbReference>
<evidence type="ECO:0000256" key="3">
    <source>
        <dbReference type="ARBA" id="ARBA00023235"/>
    </source>
</evidence>
<evidence type="ECO:0000256" key="2">
    <source>
        <dbReference type="ARBA" id="ARBA00022884"/>
    </source>
</evidence>
<feature type="domain" description="RNA-binding S4" evidence="8">
    <location>
        <begin position="1"/>
        <end position="68"/>
    </location>
</feature>
<dbReference type="PROSITE" id="PS01149">
    <property type="entry name" value="PSI_RSU"/>
    <property type="match status" value="1"/>
</dbReference>
<comment type="caution">
    <text evidence="9">The sequence shown here is derived from an EMBL/GenBank/DDBJ whole genome shotgun (WGS) entry which is preliminary data.</text>
</comment>
<dbReference type="InterPro" id="IPR018496">
    <property type="entry name" value="PsdUridine_synth_RsuA/RluB_CS"/>
</dbReference>
<comment type="catalytic activity">
    <reaction evidence="4">
        <text>uridine(516) in 16S rRNA = pseudouridine(516) in 16S rRNA</text>
        <dbReference type="Rhea" id="RHEA:38867"/>
        <dbReference type="Rhea" id="RHEA-COMP:10089"/>
        <dbReference type="Rhea" id="RHEA-COMP:10090"/>
        <dbReference type="ChEBI" id="CHEBI:65314"/>
        <dbReference type="ChEBI" id="CHEBI:65315"/>
        <dbReference type="EC" id="5.4.99.19"/>
    </reaction>
</comment>
<proteinExistence type="inferred from homology"/>
<evidence type="ECO:0000256" key="6">
    <source>
        <dbReference type="PROSITE-ProRule" id="PRU00182"/>
    </source>
</evidence>
<dbReference type="Pfam" id="PF01479">
    <property type="entry name" value="S4"/>
    <property type="match status" value="1"/>
</dbReference>
<dbReference type="EC" id="5.4.99.-" evidence="7"/>
<dbReference type="InterPro" id="IPR020094">
    <property type="entry name" value="TruA/RsuA/RluB/E/F_N"/>
</dbReference>
<dbReference type="AlphaFoldDB" id="A0A501X1Z3"/>
<gene>
    <name evidence="9" type="ORF">FJM67_04330</name>
</gene>
<comment type="function">
    <text evidence="5">Responsible for synthesis of pseudouridine from uracil-516 in 16S ribosomal RNA.</text>
</comment>
<keyword evidence="3 7" id="KW-0413">Isomerase</keyword>
<dbReference type="Gene3D" id="3.30.70.1560">
    <property type="entry name" value="Alpha-L RNA-binding motif"/>
    <property type="match status" value="1"/>
</dbReference>
<sequence>MRLDQYISQATSLSRKDAKTAISVGKVQVDGVVVRKGNSKIAPSALVTLNGEPCQIAGERYLMLHKPANYLCATEDPTQPIVLDLLPQEWRNQIKIVGRLDKDTTGLLLLTTDGQWLHRITSPKHHLPKRYRVWLARPIEDEQLKQLEQGILLRSESKPTLPAKVQRITPQEVLLTIEEGRYHQVKRMFAAVGNHVEGLHREAIGELTLADLSEGQYRELTPAEISLFHS</sequence>
<dbReference type="InterPro" id="IPR000748">
    <property type="entry name" value="PsdUridine_synth_RsuA/RluB/E/F"/>
</dbReference>
<dbReference type="Pfam" id="PF00849">
    <property type="entry name" value="PseudoU_synth_2"/>
    <property type="match status" value="1"/>
</dbReference>
<dbReference type="CDD" id="cd02553">
    <property type="entry name" value="PseudoU_synth_RsuA"/>
    <property type="match status" value="1"/>
</dbReference>
<evidence type="ECO:0000259" key="8">
    <source>
        <dbReference type="SMART" id="SM00363"/>
    </source>
</evidence>
<dbReference type="NCBIfam" id="TIGR00093">
    <property type="entry name" value="pseudouridine synthase"/>
    <property type="match status" value="1"/>
</dbReference>
<dbReference type="GO" id="GO:0003723">
    <property type="term" value="F:RNA binding"/>
    <property type="evidence" value="ECO:0007669"/>
    <property type="project" value="UniProtKB-KW"/>
</dbReference>
<dbReference type="InterPro" id="IPR036986">
    <property type="entry name" value="S4_RNA-bd_sf"/>
</dbReference>
<dbReference type="RefSeq" id="WP_140587446.1">
    <property type="nucleotide sequence ID" value="NZ_VFRR01000005.1"/>
</dbReference>
<dbReference type="Gene3D" id="3.10.290.10">
    <property type="entry name" value="RNA-binding S4 domain"/>
    <property type="match status" value="1"/>
</dbReference>
<dbReference type="PANTHER" id="PTHR47683:SF4">
    <property type="entry name" value="PSEUDOURIDINE SYNTHASE"/>
    <property type="match status" value="1"/>
</dbReference>
<keyword evidence="10" id="KW-1185">Reference proteome</keyword>
<dbReference type="GO" id="GO:0000455">
    <property type="term" value="P:enzyme-directed rRNA pseudouridine synthesis"/>
    <property type="evidence" value="ECO:0007669"/>
    <property type="project" value="UniProtKB-ARBA"/>
</dbReference>
<evidence type="ECO:0000256" key="5">
    <source>
        <dbReference type="ARBA" id="ARBA00037590"/>
    </source>
</evidence>
<dbReference type="SUPFAM" id="SSF55174">
    <property type="entry name" value="Alpha-L RNA-binding motif"/>
    <property type="match status" value="1"/>
</dbReference>
<dbReference type="InterPro" id="IPR042092">
    <property type="entry name" value="PsdUridine_s_RsuA/RluB/E/F_cat"/>
</dbReference>
<dbReference type="PROSITE" id="PS50889">
    <property type="entry name" value="S4"/>
    <property type="match status" value="1"/>
</dbReference>
<dbReference type="GO" id="GO:0005829">
    <property type="term" value="C:cytosol"/>
    <property type="evidence" value="ECO:0007669"/>
    <property type="project" value="UniProtKB-ARBA"/>
</dbReference>
<dbReference type="CDD" id="cd00165">
    <property type="entry name" value="S4"/>
    <property type="match status" value="1"/>
</dbReference>
<keyword evidence="2 6" id="KW-0694">RNA-binding</keyword>